<protein>
    <submittedName>
        <fullName evidence="4">Alpha-L-fucosidase</fullName>
        <ecNumber evidence="4">3.2.1.51</ecNumber>
    </submittedName>
</protein>
<accession>F3ZSR1</accession>
<feature type="domain" description="Glycosyl hydrolase family 95 catalytic" evidence="3">
    <location>
        <begin position="334"/>
        <end position="727"/>
    </location>
</feature>
<dbReference type="Pfam" id="PF14498">
    <property type="entry name" value="Glyco_hyd_65N_2"/>
    <property type="match status" value="1"/>
</dbReference>
<dbReference type="Pfam" id="PF22124">
    <property type="entry name" value="Glyco_hydro_95_cat"/>
    <property type="match status" value="1"/>
</dbReference>
<dbReference type="GO" id="GO:0005975">
    <property type="term" value="P:carbohydrate metabolic process"/>
    <property type="evidence" value="ECO:0007669"/>
    <property type="project" value="InterPro"/>
</dbReference>
<gene>
    <name evidence="4" type="ORF">Bcop_0718</name>
</gene>
<proteinExistence type="predicted"/>
<dbReference type="Gene3D" id="2.70.98.50">
    <property type="entry name" value="putative glycoside hydrolase family protein from bacillus halodurans"/>
    <property type="match status" value="1"/>
</dbReference>
<dbReference type="PANTHER" id="PTHR31084">
    <property type="entry name" value="ALPHA-L-FUCOSIDASE 2"/>
    <property type="match status" value="1"/>
</dbReference>
<dbReference type="InterPro" id="IPR049053">
    <property type="entry name" value="AFCA-like_C"/>
</dbReference>
<dbReference type="STRING" id="679937.Bcop_0718"/>
<dbReference type="PANTHER" id="PTHR31084:SF19">
    <property type="entry name" value="GLYCOSYL HYDROLASE FAMILY 95 N-TERMINAL DOMAIN-CONTAINING PROTEIN"/>
    <property type="match status" value="1"/>
</dbReference>
<dbReference type="OrthoDB" id="9802600at2"/>
<dbReference type="HOGENOM" id="CLU_004617_2_0_10"/>
<evidence type="ECO:0000313" key="5">
    <source>
        <dbReference type="Proteomes" id="UP000018439"/>
    </source>
</evidence>
<reference evidence="4 5" key="1">
    <citation type="journal article" date="2011" name="Stand. Genomic Sci.">
        <title>Non-contiguous finished genome sequence of Bacteroides coprosuis type strain (PC139).</title>
        <authorList>
            <person name="Land M."/>
            <person name="Held B."/>
            <person name="Gronow S."/>
            <person name="Abt B."/>
            <person name="Lucas S."/>
            <person name="Del Rio T.G."/>
            <person name="Nolan M."/>
            <person name="Tice H."/>
            <person name="Cheng J.F."/>
            <person name="Pitluck S."/>
            <person name="Liolios K."/>
            <person name="Pagani I."/>
            <person name="Ivanova N."/>
            <person name="Mavromatis K."/>
            <person name="Mikhailova N."/>
            <person name="Pati A."/>
            <person name="Tapia R."/>
            <person name="Han C."/>
            <person name="Goodwin L."/>
            <person name="Chen A."/>
            <person name="Palaniappan K."/>
            <person name="Hauser L."/>
            <person name="Brambilla E.M."/>
            <person name="Rohde M."/>
            <person name="Goker M."/>
            <person name="Detter J.C."/>
            <person name="Woyke T."/>
            <person name="Bristow J."/>
            <person name="Eisen J.A."/>
            <person name="Markowitz V."/>
            <person name="Hugenholtz P."/>
            <person name="Kyrpides N.C."/>
            <person name="Klenk H.P."/>
            <person name="Lapidus A."/>
        </authorList>
    </citation>
    <scope>NUCLEOTIDE SEQUENCE [LARGE SCALE GENOMIC DNA]</scope>
    <source>
        <strain evidence="4 5">DSM 18011</strain>
    </source>
</reference>
<feature type="domain" description="Alpha fucosidase A-like C-terminal" evidence="2">
    <location>
        <begin position="729"/>
        <end position="794"/>
    </location>
</feature>
<keyword evidence="4" id="KW-0326">Glycosidase</keyword>
<keyword evidence="4" id="KW-0378">Hydrolase</keyword>
<dbReference type="SUPFAM" id="SSF48208">
    <property type="entry name" value="Six-hairpin glycosidases"/>
    <property type="match status" value="1"/>
</dbReference>
<organism evidence="4 5">
    <name type="scientific">Bacteroides coprosuis DSM 18011</name>
    <dbReference type="NCBI Taxonomy" id="679937"/>
    <lineage>
        <taxon>Bacteria</taxon>
        <taxon>Pseudomonadati</taxon>
        <taxon>Bacteroidota</taxon>
        <taxon>Bacteroidia</taxon>
        <taxon>Bacteroidales</taxon>
        <taxon>Bacteroidaceae</taxon>
        <taxon>Bacteroides</taxon>
    </lineage>
</organism>
<evidence type="ECO:0000259" key="1">
    <source>
        <dbReference type="Pfam" id="PF14498"/>
    </source>
</evidence>
<evidence type="ECO:0000259" key="3">
    <source>
        <dbReference type="Pfam" id="PF22124"/>
    </source>
</evidence>
<name>F3ZSR1_9BACE</name>
<evidence type="ECO:0000259" key="2">
    <source>
        <dbReference type="Pfam" id="PF21307"/>
    </source>
</evidence>
<dbReference type="InterPro" id="IPR008928">
    <property type="entry name" value="6-hairpin_glycosidase_sf"/>
</dbReference>
<dbReference type="eggNOG" id="COG1554">
    <property type="taxonomic scope" value="Bacteria"/>
</dbReference>
<sequence length="816" mass="92541">MKTLTFKIILLFLFIPFGFAQTNSHSKYSIWFDKPTDLSGQSVWIKDRGLGMNPDSIWEQYSLPIGNGSFGANIMGSVSVDRVTLNEKTLWRGGPNTANGASYYWNVNKLSAKYLPIIRQAFMDKDLDKVRTLTENNFNGLAAYEETDESPFRFGSFTTLGELYLETGLEEKEISDYKRALSLDSAVVNVSFKEKNTMYSRSYFASYPDSVIVIRYTSEQKAKQNIKLFYAPNPESRGVCIKKGSDRILFKRELLNNNQQFALEIKCIPIGGYYENIENGISICDADEVVFVLSAATDYQMNFNPDFSDPKTYVGLPPEIKTSQRLLRLNGQDYNQMLNEHLQDYQSLFNRVHIDLNSIHSFSSLPTDLRLAQYKEGKLDKAFEELYYQYGRYLLIASSRIGSMPANLQGLWHNNIDGPWRVDYHNNINIQMNYWPASTANLSECIPPLIDFIKTLVKPGKVTAQSYYNARGWTASISSNIFGFTAPLSSKDMSWNFNPMAGPWLATHVWDYFDYTQDLDFLKETGYELIKESANFAVDYLWKMPNGVYSAAPSTSPEHGPIDQGATFVHAVIRQVLSNAIEASKLLREDDDNRQEWIAVLNNLAPYQVGRYGQLMEWSEDIDDPNDNHRHVNHLFGLHPGNSISPITTPQLADAAKVVLEHRGDFATGWSMGWKLNQWARLLDGNHAYKLFQNLLQCGTLPNLWDTHPPFQIDGNFGGIAGVMEMLLQSHMGFIHLLPALPDAWDTGSISGLVARGNFEVSMVWKKCELIETQIFSRKGGDCSVLYKNSQLNFSSIEGETYTIIYSGSKLQLKSE</sequence>
<feature type="domain" description="Glycosyl hydrolase family 95 N-terminal" evidence="1">
    <location>
        <begin position="58"/>
        <end position="301"/>
    </location>
</feature>
<dbReference type="PIRSF" id="PIRSF007663">
    <property type="entry name" value="UCP007663"/>
    <property type="match status" value="1"/>
</dbReference>
<dbReference type="FunFam" id="1.50.10.10:FF:000028">
    <property type="entry name" value="Alpha-L-fucosidase 2"/>
    <property type="match status" value="1"/>
</dbReference>
<dbReference type="GO" id="GO:0004560">
    <property type="term" value="F:alpha-L-fucosidase activity"/>
    <property type="evidence" value="ECO:0007669"/>
    <property type="project" value="UniProtKB-EC"/>
</dbReference>
<dbReference type="Proteomes" id="UP000018439">
    <property type="component" value="Chromosome"/>
</dbReference>
<dbReference type="AlphaFoldDB" id="F3ZSR1"/>
<dbReference type="InterPro" id="IPR016518">
    <property type="entry name" value="Alpha-L-fucosidase"/>
</dbReference>
<dbReference type="Pfam" id="PF21307">
    <property type="entry name" value="Glyco_hydro_95_C"/>
    <property type="match status" value="1"/>
</dbReference>
<evidence type="ECO:0000313" key="4">
    <source>
        <dbReference type="EMBL" id="EGJ70935.1"/>
    </source>
</evidence>
<dbReference type="EMBL" id="CM001167">
    <property type="protein sequence ID" value="EGJ70935.1"/>
    <property type="molecule type" value="Genomic_DNA"/>
</dbReference>
<dbReference type="InterPro" id="IPR012341">
    <property type="entry name" value="6hp_glycosidase-like_sf"/>
</dbReference>
<dbReference type="InterPro" id="IPR054363">
    <property type="entry name" value="GH95_cat"/>
</dbReference>
<dbReference type="InterPro" id="IPR027414">
    <property type="entry name" value="GH95_N_dom"/>
</dbReference>
<dbReference type="Gene3D" id="1.50.10.10">
    <property type="match status" value="1"/>
</dbReference>
<dbReference type="EC" id="3.2.1.51" evidence="4"/>
<keyword evidence="5" id="KW-1185">Reference proteome</keyword>